<keyword evidence="2" id="KW-1185">Reference proteome</keyword>
<evidence type="ECO:0008006" key="3">
    <source>
        <dbReference type="Google" id="ProtNLM"/>
    </source>
</evidence>
<evidence type="ECO:0000313" key="2">
    <source>
        <dbReference type="Proteomes" id="UP000024635"/>
    </source>
</evidence>
<dbReference type="Gene3D" id="3.15.10.10">
    <property type="entry name" value="Bactericidal permeability-increasing protein, domain 1"/>
    <property type="match status" value="1"/>
</dbReference>
<reference evidence="2" key="1">
    <citation type="journal article" date="2015" name="Nat. Genet.">
        <title>The genome and transcriptome of the zoonotic hookworm Ancylostoma ceylanicum identify infection-specific gene families.</title>
        <authorList>
            <person name="Schwarz E.M."/>
            <person name="Hu Y."/>
            <person name="Antoshechkin I."/>
            <person name="Miller M.M."/>
            <person name="Sternberg P.W."/>
            <person name="Aroian R.V."/>
        </authorList>
    </citation>
    <scope>NUCLEOTIDE SEQUENCE</scope>
    <source>
        <strain evidence="2">HY135</strain>
    </source>
</reference>
<dbReference type="GO" id="GO:0005615">
    <property type="term" value="C:extracellular space"/>
    <property type="evidence" value="ECO:0007669"/>
    <property type="project" value="TreeGrafter"/>
</dbReference>
<dbReference type="InterPro" id="IPR017943">
    <property type="entry name" value="Bactericidal_perm-incr_a/b_dom"/>
</dbReference>
<proteinExistence type="predicted"/>
<dbReference type="GO" id="GO:0008289">
    <property type="term" value="F:lipid binding"/>
    <property type="evidence" value="ECO:0007669"/>
    <property type="project" value="InterPro"/>
</dbReference>
<sequence length="345" mass="39180">MEEYKTMIFIVIDSQTMFASLLLFVALTLDGVICDDQSKINASEPLTLTISPKIWNLFETKANIINDAVTSLKFPEQSGQEGAVRYRLWDGKVEHFSISKWDISFEDIRSGVHLKLNGVKFRASINGKVEVGKTFWGKYIPLIWMSGGITVTSEAAILDVNLVWKNFKFTPTVKMDSNVNIGFTSSLWMLYFLKSKIEKEFRHRINIEVSNKLVEAINLQVNPRLQKLQQTMMSMGYDHYDVDWAVQNNVFRISLRPKSWGAIASPIKPINHMLCVNLNMLTAVHEVSKRMKREAVQSPNQSTNGLDFTCLAKKFECRGKFCTICTDIDISPGPVDILHNCVPSI</sequence>
<dbReference type="PANTHER" id="PTHR10504">
    <property type="entry name" value="BACTERICIDAL PERMEABILITY-INCREASING BPI PROTEIN-RELATED"/>
    <property type="match status" value="1"/>
</dbReference>
<dbReference type="AlphaFoldDB" id="A0A016RUX7"/>
<dbReference type="PANTHER" id="PTHR10504:SF131">
    <property type="entry name" value="BPI2 DOMAIN-CONTAINING PROTEIN"/>
    <property type="match status" value="1"/>
</dbReference>
<dbReference type="InterPro" id="IPR032942">
    <property type="entry name" value="BPI/LBP/Plunc"/>
</dbReference>
<comment type="caution">
    <text evidence="1">The sequence shown here is derived from an EMBL/GenBank/DDBJ whole genome shotgun (WGS) entry which is preliminary data.</text>
</comment>
<dbReference type="Proteomes" id="UP000024635">
    <property type="component" value="Unassembled WGS sequence"/>
</dbReference>
<dbReference type="EMBL" id="JARK01001710">
    <property type="protein sequence ID" value="EYB81794.1"/>
    <property type="molecule type" value="Genomic_DNA"/>
</dbReference>
<dbReference type="OrthoDB" id="10346111at2759"/>
<evidence type="ECO:0000313" key="1">
    <source>
        <dbReference type="EMBL" id="EYB81794.1"/>
    </source>
</evidence>
<gene>
    <name evidence="1" type="primary">Acey_s0374.g217</name>
    <name evidence="1" type="ORF">Y032_0374g217</name>
</gene>
<organism evidence="1 2">
    <name type="scientific">Ancylostoma ceylanicum</name>
    <dbReference type="NCBI Taxonomy" id="53326"/>
    <lineage>
        <taxon>Eukaryota</taxon>
        <taxon>Metazoa</taxon>
        <taxon>Ecdysozoa</taxon>
        <taxon>Nematoda</taxon>
        <taxon>Chromadorea</taxon>
        <taxon>Rhabditida</taxon>
        <taxon>Rhabditina</taxon>
        <taxon>Rhabditomorpha</taxon>
        <taxon>Strongyloidea</taxon>
        <taxon>Ancylostomatidae</taxon>
        <taxon>Ancylostomatinae</taxon>
        <taxon>Ancylostoma</taxon>
    </lineage>
</organism>
<protein>
    <recommendedName>
        <fullName evidence="3">Lipid-binding serum glycoprotein N-terminal domain-containing protein</fullName>
    </recommendedName>
</protein>
<name>A0A016RUX7_9BILA</name>
<dbReference type="SUPFAM" id="SSF55394">
    <property type="entry name" value="Bactericidal permeability-increasing protein, BPI"/>
    <property type="match status" value="1"/>
</dbReference>
<accession>A0A016RUX7</accession>